<comment type="caution">
    <text evidence="1">The sequence shown here is derived from an EMBL/GenBank/DDBJ whole genome shotgun (WGS) entry which is preliminary data.</text>
</comment>
<evidence type="ECO:0000313" key="2">
    <source>
        <dbReference type="Proteomes" id="UP000600918"/>
    </source>
</evidence>
<evidence type="ECO:0000313" key="1">
    <source>
        <dbReference type="EMBL" id="KAF7429071.1"/>
    </source>
</evidence>
<proteinExistence type="predicted"/>
<dbReference type="Proteomes" id="UP000600918">
    <property type="component" value="Unassembled WGS sequence"/>
</dbReference>
<dbReference type="AlphaFoldDB" id="A0A834P523"/>
<gene>
    <name evidence="1" type="ORF">H0235_005469</name>
</gene>
<protein>
    <submittedName>
        <fullName evidence="1">Uncharacterized protein</fullName>
    </submittedName>
</protein>
<keyword evidence="2" id="KW-1185">Reference proteome</keyword>
<organism evidence="1 2">
    <name type="scientific">Vespula pensylvanica</name>
    <name type="common">Western yellow jacket</name>
    <name type="synonym">Wasp</name>
    <dbReference type="NCBI Taxonomy" id="30213"/>
    <lineage>
        <taxon>Eukaryota</taxon>
        <taxon>Metazoa</taxon>
        <taxon>Ecdysozoa</taxon>
        <taxon>Arthropoda</taxon>
        <taxon>Hexapoda</taxon>
        <taxon>Insecta</taxon>
        <taxon>Pterygota</taxon>
        <taxon>Neoptera</taxon>
        <taxon>Endopterygota</taxon>
        <taxon>Hymenoptera</taxon>
        <taxon>Apocrita</taxon>
        <taxon>Aculeata</taxon>
        <taxon>Vespoidea</taxon>
        <taxon>Vespidae</taxon>
        <taxon>Vespinae</taxon>
        <taxon>Vespula</taxon>
    </lineage>
</organism>
<name>A0A834P523_VESPE</name>
<reference evidence="1" key="1">
    <citation type="journal article" date="2020" name="G3 (Bethesda)">
        <title>High-Quality Assemblies for Three Invasive Social Wasps from the &lt;i&gt;Vespula&lt;/i&gt; Genus.</title>
        <authorList>
            <person name="Harrop T.W.R."/>
            <person name="Guhlin J."/>
            <person name="McLaughlin G.M."/>
            <person name="Permina E."/>
            <person name="Stockwell P."/>
            <person name="Gilligan J."/>
            <person name="Le Lec M.F."/>
            <person name="Gruber M.A.M."/>
            <person name="Quinn O."/>
            <person name="Lovegrove M."/>
            <person name="Duncan E.J."/>
            <person name="Remnant E.J."/>
            <person name="Van Eeckhoven J."/>
            <person name="Graham B."/>
            <person name="Knapp R.A."/>
            <person name="Langford K.W."/>
            <person name="Kronenberg Z."/>
            <person name="Press M.O."/>
            <person name="Eacker S.M."/>
            <person name="Wilson-Rankin E.E."/>
            <person name="Purcell J."/>
            <person name="Lester P.J."/>
            <person name="Dearden P.K."/>
        </authorList>
    </citation>
    <scope>NUCLEOTIDE SEQUENCE</scope>
    <source>
        <strain evidence="1">Volc-1</strain>
    </source>
</reference>
<accession>A0A834P523</accession>
<dbReference type="EMBL" id="JACSDY010000004">
    <property type="protein sequence ID" value="KAF7429071.1"/>
    <property type="molecule type" value="Genomic_DNA"/>
</dbReference>
<sequence>MRVLLFDEKLSFSSSSSSSSSSLKRKSHVERYEGKRLLSVRKWIDAFKLVVDIVRTLIRYRASLRVEYRSGNANAESTREFNLYPSCPLFSPLLSSLPRSASLCSALLFSRFSHVPTVSTASRNGASASRSYSNRIG</sequence>